<dbReference type="GO" id="GO:0000976">
    <property type="term" value="F:transcription cis-regulatory region binding"/>
    <property type="evidence" value="ECO:0007669"/>
    <property type="project" value="TreeGrafter"/>
</dbReference>
<evidence type="ECO:0000259" key="5">
    <source>
        <dbReference type="PROSITE" id="PS50977"/>
    </source>
</evidence>
<keyword evidence="1" id="KW-0805">Transcription regulation</keyword>
<dbReference type="GO" id="GO:0003700">
    <property type="term" value="F:DNA-binding transcription factor activity"/>
    <property type="evidence" value="ECO:0007669"/>
    <property type="project" value="TreeGrafter"/>
</dbReference>
<dbReference type="RefSeq" id="WP_147627370.1">
    <property type="nucleotide sequence ID" value="NZ_CP042807.1"/>
</dbReference>
<name>A0A5B9E3M1_9GAMM</name>
<dbReference type="InterPro" id="IPR050109">
    <property type="entry name" value="HTH-type_TetR-like_transc_reg"/>
</dbReference>
<dbReference type="PRINTS" id="PR00455">
    <property type="entry name" value="HTHTETR"/>
</dbReference>
<dbReference type="AlphaFoldDB" id="A0A5B9E3M1"/>
<dbReference type="KEGG" id="rgl:CS053_10350"/>
<evidence type="ECO:0000256" key="2">
    <source>
        <dbReference type="ARBA" id="ARBA00023125"/>
    </source>
</evidence>
<dbReference type="PROSITE" id="PS50977">
    <property type="entry name" value="HTH_TETR_2"/>
    <property type="match status" value="1"/>
</dbReference>
<reference evidence="6 7" key="1">
    <citation type="submission" date="2019-08" db="EMBL/GenBank/DDBJ databases">
        <title>Complete genome sequence of Rhodanobacter glycinis strain T01E-68 isolated from tomato root.</title>
        <authorList>
            <person name="Weon H.-Y."/>
            <person name="Lee S.A."/>
        </authorList>
    </citation>
    <scope>NUCLEOTIDE SEQUENCE [LARGE SCALE GENOMIC DNA]</scope>
    <source>
        <strain evidence="6 7">T01E-68</strain>
    </source>
</reference>
<evidence type="ECO:0000313" key="6">
    <source>
        <dbReference type="EMBL" id="QEE24857.1"/>
    </source>
</evidence>
<feature type="DNA-binding region" description="H-T-H motif" evidence="4">
    <location>
        <begin position="18"/>
        <end position="37"/>
    </location>
</feature>
<dbReference type="Proteomes" id="UP000321807">
    <property type="component" value="Chromosome"/>
</dbReference>
<feature type="domain" description="HTH tetR-type" evidence="5">
    <location>
        <begin position="1"/>
        <end position="55"/>
    </location>
</feature>
<dbReference type="SUPFAM" id="SSF48498">
    <property type="entry name" value="Tetracyclin repressor-like, C-terminal domain"/>
    <property type="match status" value="1"/>
</dbReference>
<dbReference type="Pfam" id="PF00440">
    <property type="entry name" value="TetR_N"/>
    <property type="match status" value="1"/>
</dbReference>
<dbReference type="Gene3D" id="1.10.357.10">
    <property type="entry name" value="Tetracycline Repressor, domain 2"/>
    <property type="match status" value="1"/>
</dbReference>
<evidence type="ECO:0000313" key="7">
    <source>
        <dbReference type="Proteomes" id="UP000321807"/>
    </source>
</evidence>
<gene>
    <name evidence="6" type="ORF">CS053_10350</name>
</gene>
<dbReference type="PANTHER" id="PTHR30055">
    <property type="entry name" value="HTH-TYPE TRANSCRIPTIONAL REGULATOR RUTR"/>
    <property type="match status" value="1"/>
</dbReference>
<organism evidence="6 7">
    <name type="scientific">Rhodanobacter glycinis</name>
    <dbReference type="NCBI Taxonomy" id="582702"/>
    <lineage>
        <taxon>Bacteria</taxon>
        <taxon>Pseudomonadati</taxon>
        <taxon>Pseudomonadota</taxon>
        <taxon>Gammaproteobacteria</taxon>
        <taxon>Lysobacterales</taxon>
        <taxon>Rhodanobacteraceae</taxon>
        <taxon>Rhodanobacter</taxon>
    </lineage>
</organism>
<protein>
    <submittedName>
        <fullName evidence="6">TetR family transcriptional regulator</fullName>
    </submittedName>
</protein>
<dbReference type="SUPFAM" id="SSF46689">
    <property type="entry name" value="Homeodomain-like"/>
    <property type="match status" value="1"/>
</dbReference>
<keyword evidence="2 4" id="KW-0238">DNA-binding</keyword>
<evidence type="ECO:0000256" key="3">
    <source>
        <dbReference type="ARBA" id="ARBA00023163"/>
    </source>
</evidence>
<dbReference type="InterPro" id="IPR009057">
    <property type="entry name" value="Homeodomain-like_sf"/>
</dbReference>
<dbReference type="InterPro" id="IPR001647">
    <property type="entry name" value="HTH_TetR"/>
</dbReference>
<evidence type="ECO:0000256" key="1">
    <source>
        <dbReference type="ARBA" id="ARBA00023015"/>
    </source>
</evidence>
<dbReference type="PANTHER" id="PTHR30055:SF234">
    <property type="entry name" value="HTH-TYPE TRANSCRIPTIONAL REGULATOR BETI"/>
    <property type="match status" value="1"/>
</dbReference>
<accession>A0A5B9E3M1</accession>
<proteinExistence type="predicted"/>
<dbReference type="EMBL" id="CP042807">
    <property type="protein sequence ID" value="QEE24857.1"/>
    <property type="molecule type" value="Genomic_DNA"/>
</dbReference>
<dbReference type="InterPro" id="IPR036271">
    <property type="entry name" value="Tet_transcr_reg_TetR-rel_C_sf"/>
</dbReference>
<sequence length="205" mass="22944">MATVAFELFETSGYEAVTMEQIAAEADVAKATLYSYFPVKEALVAHRLKDEIADGMAALADRLGTHRSFMSRMRFLLRESAAWHAAKRAYLPHYLRYLNSVAEYAVSDVRREPGSKLTWDIMTTMFRAGQQSGEVATTLPAEKLAWSLQYLLYGAVTHWLVHPAADLAKEFLQSFDLLMKGAAASRPTRTHKAAVTGKKPKEKTR</sequence>
<evidence type="ECO:0000256" key="4">
    <source>
        <dbReference type="PROSITE-ProRule" id="PRU00335"/>
    </source>
</evidence>
<keyword evidence="3" id="KW-0804">Transcription</keyword>